<protein>
    <submittedName>
        <fullName evidence="1">Uncharacterized protein</fullName>
    </submittedName>
</protein>
<accession>A0A2I0AFG7</accession>
<reference evidence="1 2" key="1">
    <citation type="journal article" date="2017" name="Nature">
        <title>The Apostasia genome and the evolution of orchids.</title>
        <authorList>
            <person name="Zhang G.Q."/>
            <person name="Liu K.W."/>
            <person name="Li Z."/>
            <person name="Lohaus R."/>
            <person name="Hsiao Y.Y."/>
            <person name="Niu S.C."/>
            <person name="Wang J.Y."/>
            <person name="Lin Y.C."/>
            <person name="Xu Q."/>
            <person name="Chen L.J."/>
            <person name="Yoshida K."/>
            <person name="Fujiwara S."/>
            <person name="Wang Z.W."/>
            <person name="Zhang Y.Q."/>
            <person name="Mitsuda N."/>
            <person name="Wang M."/>
            <person name="Liu G.H."/>
            <person name="Pecoraro L."/>
            <person name="Huang H.X."/>
            <person name="Xiao X.J."/>
            <person name="Lin M."/>
            <person name="Wu X.Y."/>
            <person name="Wu W.L."/>
            <person name="Chen Y.Y."/>
            <person name="Chang S.B."/>
            <person name="Sakamoto S."/>
            <person name="Ohme-Takagi M."/>
            <person name="Yagi M."/>
            <person name="Zeng S.J."/>
            <person name="Shen C.Y."/>
            <person name="Yeh C.M."/>
            <person name="Luo Y.B."/>
            <person name="Tsai W.C."/>
            <person name="Van de Peer Y."/>
            <person name="Liu Z.J."/>
        </authorList>
    </citation>
    <scope>NUCLEOTIDE SEQUENCE [LARGE SCALE GENOMIC DNA]</scope>
    <source>
        <strain evidence="2">cv. Shenzhen</strain>
        <tissue evidence="1">Stem</tissue>
    </source>
</reference>
<dbReference type="AlphaFoldDB" id="A0A2I0AFG7"/>
<name>A0A2I0AFG7_9ASPA</name>
<keyword evidence="2" id="KW-1185">Reference proteome</keyword>
<evidence type="ECO:0000313" key="1">
    <source>
        <dbReference type="EMBL" id="PKA54283.1"/>
    </source>
</evidence>
<organism evidence="1 2">
    <name type="scientific">Apostasia shenzhenica</name>
    <dbReference type="NCBI Taxonomy" id="1088818"/>
    <lineage>
        <taxon>Eukaryota</taxon>
        <taxon>Viridiplantae</taxon>
        <taxon>Streptophyta</taxon>
        <taxon>Embryophyta</taxon>
        <taxon>Tracheophyta</taxon>
        <taxon>Spermatophyta</taxon>
        <taxon>Magnoliopsida</taxon>
        <taxon>Liliopsida</taxon>
        <taxon>Asparagales</taxon>
        <taxon>Orchidaceae</taxon>
        <taxon>Apostasioideae</taxon>
        <taxon>Apostasia</taxon>
    </lineage>
</organism>
<sequence>MSHHCDFGGTSCIAGSSTMLATSVLAFTEFELTIPPAPEIPLESVGRCGLLEKEDRVLKALPYKKQFSIKFSAKA</sequence>
<proteinExistence type="predicted"/>
<gene>
    <name evidence="1" type="ORF">AXF42_Ash000116</name>
</gene>
<dbReference type="EMBL" id="KZ451982">
    <property type="protein sequence ID" value="PKA54283.1"/>
    <property type="molecule type" value="Genomic_DNA"/>
</dbReference>
<evidence type="ECO:0000313" key="2">
    <source>
        <dbReference type="Proteomes" id="UP000236161"/>
    </source>
</evidence>
<dbReference type="Proteomes" id="UP000236161">
    <property type="component" value="Unassembled WGS sequence"/>
</dbReference>